<dbReference type="EMBL" id="CP021361">
    <property type="protein sequence ID" value="ART52030.1"/>
    <property type="molecule type" value="Genomic_DNA"/>
</dbReference>
<feature type="region of interest" description="Disordered" evidence="2">
    <location>
        <begin position="300"/>
        <end position="342"/>
    </location>
</feature>
<organism evidence="4 5">
    <name type="scientific">Acidovorax carolinensis</name>
    <dbReference type="NCBI Taxonomy" id="553814"/>
    <lineage>
        <taxon>Bacteria</taxon>
        <taxon>Pseudomonadati</taxon>
        <taxon>Pseudomonadota</taxon>
        <taxon>Betaproteobacteria</taxon>
        <taxon>Burkholderiales</taxon>
        <taxon>Comamonadaceae</taxon>
        <taxon>Acidovorax</taxon>
    </lineage>
</organism>
<dbReference type="Gene3D" id="3.40.50.300">
    <property type="entry name" value="P-loop containing nucleotide triphosphate hydrolases"/>
    <property type="match status" value="1"/>
</dbReference>
<name>A0A240U3T6_9BURK</name>
<dbReference type="Proteomes" id="UP000194432">
    <property type="component" value="Chromosome 1"/>
</dbReference>
<dbReference type="GO" id="GO:0016787">
    <property type="term" value="F:hydrolase activity"/>
    <property type="evidence" value="ECO:0007669"/>
    <property type="project" value="UniProtKB-KW"/>
</dbReference>
<evidence type="ECO:0000256" key="2">
    <source>
        <dbReference type="SAM" id="MobiDB-lite"/>
    </source>
</evidence>
<dbReference type="PANTHER" id="PTHR35372:SF2">
    <property type="entry name" value="SF3 HELICASE DOMAIN-CONTAINING PROTEIN"/>
    <property type="match status" value="1"/>
</dbReference>
<protein>
    <recommendedName>
        <fullName evidence="3">DNA primase/polymerase bifunctional N-terminal domain-containing protein</fullName>
    </recommendedName>
</protein>
<dbReference type="InterPro" id="IPR015330">
    <property type="entry name" value="DNA_primase/pol_bifunc_N"/>
</dbReference>
<feature type="domain" description="DNA primase/polymerase bifunctional N-terminal" evidence="3">
    <location>
        <begin position="49"/>
        <end position="202"/>
    </location>
</feature>
<dbReference type="SUPFAM" id="SSF52540">
    <property type="entry name" value="P-loop containing nucleoside triphosphate hydrolases"/>
    <property type="match status" value="1"/>
</dbReference>
<dbReference type="Pfam" id="PF13481">
    <property type="entry name" value="AAA_25"/>
    <property type="match status" value="1"/>
</dbReference>
<dbReference type="SUPFAM" id="SSF56747">
    <property type="entry name" value="Prim-pol domain"/>
    <property type="match status" value="1"/>
</dbReference>
<dbReference type="CDD" id="cd04859">
    <property type="entry name" value="Prim_Pol"/>
    <property type="match status" value="1"/>
</dbReference>
<dbReference type="Pfam" id="PF09250">
    <property type="entry name" value="Prim-Pol"/>
    <property type="match status" value="1"/>
</dbReference>
<dbReference type="RefSeq" id="WP_094098021.1">
    <property type="nucleotide sequence ID" value="NZ_CP021361.1"/>
</dbReference>
<evidence type="ECO:0000256" key="1">
    <source>
        <dbReference type="ARBA" id="ARBA00022801"/>
    </source>
</evidence>
<dbReference type="KEGG" id="acin:CBP34_10730"/>
<dbReference type="SMART" id="SM00943">
    <property type="entry name" value="Prim-Pol"/>
    <property type="match status" value="1"/>
</dbReference>
<evidence type="ECO:0000259" key="3">
    <source>
        <dbReference type="SMART" id="SM00943"/>
    </source>
</evidence>
<dbReference type="InterPro" id="IPR051620">
    <property type="entry name" value="ORF904-like_C"/>
</dbReference>
<proteinExistence type="predicted"/>
<keyword evidence="5" id="KW-1185">Reference proteome</keyword>
<evidence type="ECO:0000313" key="5">
    <source>
        <dbReference type="Proteomes" id="UP000194432"/>
    </source>
</evidence>
<dbReference type="AlphaFoldDB" id="A0A240U3T6"/>
<evidence type="ECO:0000313" key="4">
    <source>
        <dbReference type="EMBL" id="ART52030.1"/>
    </source>
</evidence>
<dbReference type="InterPro" id="IPR027417">
    <property type="entry name" value="P-loop_NTPase"/>
</dbReference>
<accession>A0A240U3T6</accession>
<keyword evidence="1" id="KW-0378">Hydrolase</keyword>
<dbReference type="PANTHER" id="PTHR35372">
    <property type="entry name" value="ATP BINDING PROTEIN-RELATED"/>
    <property type="match status" value="1"/>
</dbReference>
<reference evidence="4 5" key="1">
    <citation type="submission" date="2017-05" db="EMBL/GenBank/DDBJ databases">
        <title>Polyphasic characterization of four soil-derived phenanthrene-degrading Acidovorax strains and proposal of Acidovorax phenanthrenivorans sp. nov.</title>
        <authorList>
            <person name="Singleton D.R."/>
            <person name="Lee J."/>
            <person name="Dickey A.N."/>
            <person name="Stroud A."/>
            <person name="Scholl E.H."/>
            <person name="Wright F.A."/>
            <person name="Aitken M.D."/>
        </authorList>
    </citation>
    <scope>NUCLEOTIDE SEQUENCE [LARGE SCALE GENOMIC DNA]</scope>
    <source>
        <strain evidence="4">NA3</strain>
    </source>
</reference>
<sequence length="744" mass="80191">MSTTTEVGASVPNEKVAGGYQTTTATSKEYSPIFSCSEGESNNQLMLEAMDYAASDWHVFPLLPNTKRPATEHGLKDASTDPDTIRAWWTRWPSANIGIALPPELVAVDIDVKDVDGHATMAELAAQHGGLPETLTVETTTGGWHLYFKKPPEVRVKNRAGIRPGIDVRAHGGYLVAPPSTIDGRAYQWIGQGRMVDCPQWLLDVLTEEKNAPASPATAPQALQSTARDHYSQRALERATSAVLAAPEGGRNDVLNGAAYGLSRLSSAGRLDWQQVAATMERAALAAGLEPDEVRKTLESARTAGQTSPNYEGLPDRPRQSAGFEPLEVDTDEPPGPKLSPVSVFDVVSAPSPPPRYVWKGYLPRGEVSLLGAHGGTGKSYISLMLAVAAATGRPLFGVDTEPSRVLFLSLEDSGPVVRHRLANICREWDIEPEELANLQVFDGTEDPELFATTGRDAGTTTGTYAELRKLAAGADLVIVDNASDAYGGDEIQRRQVRAFIRCLKSIAKDNNSAVLLLAHVDKNTSRARKAEGGEGYSGSTAWHNSVRSRLFMTRDEAGGLKLEHQKINHGKLREPLHLFWPADGLPQLDAPLVGVVAHIADRVNTKALLKLIAEFTERGEHVSAATTSRTHAVKLLSGESTYPKGLKQNDVFDLLRQAERAGYLARVEYRGADRKQRERWEVTSQGREQAGLSPAATAATAATYEVLEVTAPTAVECGDCGDSARGYGGKSAHMESPHPTVAL</sequence>
<gene>
    <name evidence="4" type="ORF">CBP34_10730</name>
</gene>